<reference evidence="1 2" key="1">
    <citation type="submission" date="2020-08" db="EMBL/GenBank/DDBJ databases">
        <title>Genomic Encyclopedia of Type Strains, Phase IV (KMG-IV): sequencing the most valuable type-strain genomes for metagenomic binning, comparative biology and taxonomic classification.</title>
        <authorList>
            <person name="Goeker M."/>
        </authorList>
    </citation>
    <scope>NUCLEOTIDE SEQUENCE [LARGE SCALE GENOMIC DNA]</scope>
    <source>
        <strain evidence="1 2">DSM 100039</strain>
    </source>
</reference>
<dbReference type="Proteomes" id="UP000556329">
    <property type="component" value="Unassembled WGS sequence"/>
</dbReference>
<dbReference type="RefSeq" id="WP_184877969.1">
    <property type="nucleotide sequence ID" value="NZ_JACHEF010000010.1"/>
</dbReference>
<accession>A0A841PUV6</accession>
<organism evidence="1 2">
    <name type="scientific">Mesorhizobium sangaii</name>
    <dbReference type="NCBI Taxonomy" id="505389"/>
    <lineage>
        <taxon>Bacteria</taxon>
        <taxon>Pseudomonadati</taxon>
        <taxon>Pseudomonadota</taxon>
        <taxon>Alphaproteobacteria</taxon>
        <taxon>Hyphomicrobiales</taxon>
        <taxon>Phyllobacteriaceae</taxon>
        <taxon>Mesorhizobium</taxon>
    </lineage>
</organism>
<name>A0A841PUV6_9HYPH</name>
<evidence type="ECO:0000313" key="1">
    <source>
        <dbReference type="EMBL" id="MBB6413832.1"/>
    </source>
</evidence>
<proteinExistence type="predicted"/>
<dbReference type="AlphaFoldDB" id="A0A841PUV6"/>
<gene>
    <name evidence="1" type="ORF">HNQ71_006541</name>
</gene>
<keyword evidence="2" id="KW-1185">Reference proteome</keyword>
<comment type="caution">
    <text evidence="1">The sequence shown here is derived from an EMBL/GenBank/DDBJ whole genome shotgun (WGS) entry which is preliminary data.</text>
</comment>
<protein>
    <submittedName>
        <fullName evidence="1">Uncharacterized protein</fullName>
    </submittedName>
</protein>
<dbReference type="EMBL" id="JACHEF010000010">
    <property type="protein sequence ID" value="MBB6413832.1"/>
    <property type="molecule type" value="Genomic_DNA"/>
</dbReference>
<evidence type="ECO:0000313" key="2">
    <source>
        <dbReference type="Proteomes" id="UP000556329"/>
    </source>
</evidence>
<sequence>MGNEIECRAETYVNQVEQLFRNAGYFVPLDHLAVVIGLVSRFTNPLKFVLEDGFVQRGAIQGARRGAFLLSPPIVHESALRFSPGS</sequence>